<dbReference type="Gene3D" id="2.60.120.10">
    <property type="entry name" value="Jelly Rolls"/>
    <property type="match status" value="1"/>
</dbReference>
<keyword evidence="3" id="KW-1185">Reference proteome</keyword>
<dbReference type="SUPFAM" id="SSF51182">
    <property type="entry name" value="RmlC-like cupins"/>
    <property type="match status" value="1"/>
</dbReference>
<dbReference type="InterPro" id="IPR011051">
    <property type="entry name" value="RmlC_Cupin_sf"/>
</dbReference>
<dbReference type="InterPro" id="IPR014710">
    <property type="entry name" value="RmlC-like_jellyroll"/>
</dbReference>
<name>A0ABW3BPU8_9ACTN</name>
<feature type="domain" description="Cupin type-2" evidence="1">
    <location>
        <begin position="40"/>
        <end position="103"/>
    </location>
</feature>
<evidence type="ECO:0000313" key="3">
    <source>
        <dbReference type="Proteomes" id="UP001596956"/>
    </source>
</evidence>
<dbReference type="InterPro" id="IPR013096">
    <property type="entry name" value="Cupin_2"/>
</dbReference>
<feature type="non-terminal residue" evidence="2">
    <location>
        <position position="158"/>
    </location>
</feature>
<accession>A0ABW3BPU8</accession>
<protein>
    <submittedName>
        <fullName evidence="2">Cupin domain-containing protein</fullName>
    </submittedName>
</protein>
<organism evidence="2 3">
    <name type="scientific">Streptomonospora algeriensis</name>
    <dbReference type="NCBI Taxonomy" id="995084"/>
    <lineage>
        <taxon>Bacteria</taxon>
        <taxon>Bacillati</taxon>
        <taxon>Actinomycetota</taxon>
        <taxon>Actinomycetes</taxon>
        <taxon>Streptosporangiales</taxon>
        <taxon>Nocardiopsidaceae</taxon>
        <taxon>Streptomonospora</taxon>
    </lineage>
</organism>
<sequence length="158" mass="16036">MTAPEAADTGHAGAIPGFPGGTAVSHLHVYDWPTPDGLAGGSPHLHTASTEGYVVVRGEGALETLSGSGYTRTPLAPGTLLWFTPGTVHRLVNGSGDLELLVVMQNAGLPEAGDAVLTYPPDVLADPDAYARVTAIPPWTGFSDAASAHAAMAAAARQ</sequence>
<dbReference type="Pfam" id="PF07883">
    <property type="entry name" value="Cupin_2"/>
    <property type="match status" value="1"/>
</dbReference>
<reference evidence="3" key="1">
    <citation type="journal article" date="2019" name="Int. J. Syst. Evol. Microbiol.">
        <title>The Global Catalogue of Microorganisms (GCM) 10K type strain sequencing project: providing services to taxonomists for standard genome sequencing and annotation.</title>
        <authorList>
            <consortium name="The Broad Institute Genomics Platform"/>
            <consortium name="The Broad Institute Genome Sequencing Center for Infectious Disease"/>
            <person name="Wu L."/>
            <person name="Ma J."/>
        </authorList>
    </citation>
    <scope>NUCLEOTIDE SEQUENCE [LARGE SCALE GENOMIC DNA]</scope>
    <source>
        <strain evidence="3">CCUG 63369</strain>
    </source>
</reference>
<evidence type="ECO:0000259" key="1">
    <source>
        <dbReference type="Pfam" id="PF07883"/>
    </source>
</evidence>
<comment type="caution">
    <text evidence="2">The sequence shown here is derived from an EMBL/GenBank/DDBJ whole genome shotgun (WGS) entry which is preliminary data.</text>
</comment>
<proteinExistence type="predicted"/>
<evidence type="ECO:0000313" key="2">
    <source>
        <dbReference type="EMBL" id="MFD0804404.1"/>
    </source>
</evidence>
<gene>
    <name evidence="2" type="ORF">ACFQZU_24225</name>
</gene>
<dbReference type="Proteomes" id="UP001596956">
    <property type="component" value="Unassembled WGS sequence"/>
</dbReference>
<dbReference type="EMBL" id="JBHTHR010001632">
    <property type="protein sequence ID" value="MFD0804404.1"/>
    <property type="molecule type" value="Genomic_DNA"/>
</dbReference>